<dbReference type="OrthoDB" id="9814833at2"/>
<dbReference type="CDD" id="cd01109">
    <property type="entry name" value="HTH_YyaN"/>
    <property type="match status" value="1"/>
</dbReference>
<dbReference type="PANTHER" id="PTHR30204">
    <property type="entry name" value="REDOX-CYCLING DRUG-SENSING TRANSCRIPTIONAL ACTIVATOR SOXR"/>
    <property type="match status" value="1"/>
</dbReference>
<keyword evidence="4" id="KW-0804">Transcription</keyword>
<reference evidence="6 7" key="1">
    <citation type="submission" date="2019-02" db="EMBL/GenBank/DDBJ databases">
        <authorList>
            <person name="Fomenkov A."/>
            <person name="Dubinina G."/>
            <person name="Grabovich M."/>
            <person name="Vincze T."/>
            <person name="Roberts R.J."/>
        </authorList>
    </citation>
    <scope>NUCLEOTIDE SEQUENCE [LARGE SCALE GENOMIC DNA]</scope>
    <source>
        <strain evidence="6 7">P</strain>
    </source>
</reference>
<reference evidence="6 7" key="2">
    <citation type="submission" date="2019-09" db="EMBL/GenBank/DDBJ databases">
        <title>Complete Genome Sequence and Methylome Analysis of free living Spirochaetas.</title>
        <authorList>
            <person name="Leshcheva N."/>
            <person name="Mikheeva N."/>
        </authorList>
    </citation>
    <scope>NUCLEOTIDE SEQUENCE [LARGE SCALE GENOMIC DNA]</scope>
    <source>
        <strain evidence="6 7">P</strain>
    </source>
</reference>
<dbReference type="EMBL" id="CP035807">
    <property type="protein sequence ID" value="QEN04446.1"/>
    <property type="molecule type" value="Genomic_DNA"/>
</dbReference>
<dbReference type="AlphaFoldDB" id="A0A5C1QCP4"/>
<feature type="domain" description="HTH merR-type" evidence="5">
    <location>
        <begin position="28"/>
        <end position="97"/>
    </location>
</feature>
<dbReference type="SUPFAM" id="SSF46955">
    <property type="entry name" value="Putative DNA-binding domain"/>
    <property type="match status" value="1"/>
</dbReference>
<dbReference type="InterPro" id="IPR009061">
    <property type="entry name" value="DNA-bd_dom_put_sf"/>
</dbReference>
<dbReference type="SMART" id="SM00422">
    <property type="entry name" value="HTH_MERR"/>
    <property type="match status" value="1"/>
</dbReference>
<dbReference type="PRINTS" id="PR00040">
    <property type="entry name" value="HTHMERR"/>
</dbReference>
<name>A0A5C1QCP4_9SPIO</name>
<sequence>MLTPGVCSRSSLLLENMLYNIYYSFMTHYSMKEIIKETGLTSDTLRYYEKDGLLSDILRLPNGHRRYSNHDLEWLKFILCLRSTGMPLKNIKKYKELMNLGDKTTSQRKEILTNQKLSILNEMEVLKEALERIDWKIEYYESVEANL</sequence>
<evidence type="ECO:0000313" key="6">
    <source>
        <dbReference type="EMBL" id="QEN04446.1"/>
    </source>
</evidence>
<dbReference type="GO" id="GO:0003677">
    <property type="term" value="F:DNA binding"/>
    <property type="evidence" value="ECO:0007669"/>
    <property type="project" value="UniProtKB-KW"/>
</dbReference>
<keyword evidence="2" id="KW-0805">Transcription regulation</keyword>
<dbReference type="PROSITE" id="PS50937">
    <property type="entry name" value="HTH_MERR_2"/>
    <property type="match status" value="1"/>
</dbReference>
<dbReference type="Proteomes" id="UP000323824">
    <property type="component" value="Chromosome"/>
</dbReference>
<dbReference type="InterPro" id="IPR047057">
    <property type="entry name" value="MerR_fam"/>
</dbReference>
<dbReference type="KEGG" id="sper:EW093_06950"/>
<dbReference type="Gene3D" id="1.10.1660.10">
    <property type="match status" value="1"/>
</dbReference>
<evidence type="ECO:0000259" key="5">
    <source>
        <dbReference type="PROSITE" id="PS50937"/>
    </source>
</evidence>
<gene>
    <name evidence="6" type="ORF">EW093_06950</name>
</gene>
<keyword evidence="7" id="KW-1185">Reference proteome</keyword>
<dbReference type="InterPro" id="IPR000551">
    <property type="entry name" value="MerR-type_HTH_dom"/>
</dbReference>
<proteinExistence type="predicted"/>
<organism evidence="6 7">
    <name type="scientific">Thiospirochaeta perfilievii</name>
    <dbReference type="NCBI Taxonomy" id="252967"/>
    <lineage>
        <taxon>Bacteria</taxon>
        <taxon>Pseudomonadati</taxon>
        <taxon>Spirochaetota</taxon>
        <taxon>Spirochaetia</taxon>
        <taxon>Spirochaetales</taxon>
        <taxon>Spirochaetaceae</taxon>
        <taxon>Thiospirochaeta</taxon>
    </lineage>
</organism>
<keyword evidence="3" id="KW-0238">DNA-binding</keyword>
<accession>A0A5C1QCP4</accession>
<evidence type="ECO:0000313" key="7">
    <source>
        <dbReference type="Proteomes" id="UP000323824"/>
    </source>
</evidence>
<evidence type="ECO:0000256" key="2">
    <source>
        <dbReference type="ARBA" id="ARBA00023015"/>
    </source>
</evidence>
<evidence type="ECO:0000256" key="4">
    <source>
        <dbReference type="ARBA" id="ARBA00023163"/>
    </source>
</evidence>
<dbReference type="GO" id="GO:0003700">
    <property type="term" value="F:DNA-binding transcription factor activity"/>
    <property type="evidence" value="ECO:0007669"/>
    <property type="project" value="InterPro"/>
</dbReference>
<evidence type="ECO:0000256" key="3">
    <source>
        <dbReference type="ARBA" id="ARBA00023125"/>
    </source>
</evidence>
<dbReference type="PANTHER" id="PTHR30204:SF69">
    <property type="entry name" value="MERR-FAMILY TRANSCRIPTIONAL REGULATOR"/>
    <property type="match status" value="1"/>
</dbReference>
<protein>
    <submittedName>
        <fullName evidence="6">MerR family transcriptional regulator</fullName>
    </submittedName>
</protein>
<dbReference type="Pfam" id="PF13411">
    <property type="entry name" value="MerR_1"/>
    <property type="match status" value="1"/>
</dbReference>
<keyword evidence="1" id="KW-0678">Repressor</keyword>
<evidence type="ECO:0000256" key="1">
    <source>
        <dbReference type="ARBA" id="ARBA00022491"/>
    </source>
</evidence>